<dbReference type="AlphaFoldDB" id="A0AAN7Z3Q0"/>
<evidence type="ECO:0000313" key="11">
    <source>
        <dbReference type="EMBL" id="KAK5635735.1"/>
    </source>
</evidence>
<dbReference type="SUPFAM" id="SSF46785">
    <property type="entry name" value="Winged helix' DNA-binding domain"/>
    <property type="match status" value="1"/>
</dbReference>
<evidence type="ECO:0000256" key="1">
    <source>
        <dbReference type="ARBA" id="ARBA00004123"/>
    </source>
</evidence>
<proteinExistence type="inferred from homology"/>
<evidence type="ECO:0000256" key="5">
    <source>
        <dbReference type="ARBA" id="ARBA00014879"/>
    </source>
</evidence>
<evidence type="ECO:0000313" key="12">
    <source>
        <dbReference type="Proteomes" id="UP001305414"/>
    </source>
</evidence>
<evidence type="ECO:0000256" key="6">
    <source>
        <dbReference type="ARBA" id="ARBA00022490"/>
    </source>
</evidence>
<keyword evidence="7" id="KW-0736">Signalosome</keyword>
<organism evidence="11 12">
    <name type="scientific">Xylaria bambusicola</name>
    <dbReference type="NCBI Taxonomy" id="326684"/>
    <lineage>
        <taxon>Eukaryota</taxon>
        <taxon>Fungi</taxon>
        <taxon>Dikarya</taxon>
        <taxon>Ascomycota</taxon>
        <taxon>Pezizomycotina</taxon>
        <taxon>Sordariomycetes</taxon>
        <taxon>Xylariomycetidae</taxon>
        <taxon>Xylariales</taxon>
        <taxon>Xylariaceae</taxon>
        <taxon>Xylaria</taxon>
    </lineage>
</organism>
<dbReference type="SMART" id="SM00088">
    <property type="entry name" value="PINT"/>
    <property type="match status" value="1"/>
</dbReference>
<dbReference type="Gene3D" id="1.25.40.570">
    <property type="match status" value="1"/>
</dbReference>
<dbReference type="PANTHER" id="PTHR10678">
    <property type="entry name" value="26S PROTEASOME NON-ATPASE REGULATORY SUBUNIT 11/COP9 SIGNALOSOME COMPLEX SUBUNIT 2"/>
    <property type="match status" value="1"/>
</dbReference>
<dbReference type="SMART" id="SM00753">
    <property type="entry name" value="PAM"/>
    <property type="match status" value="1"/>
</dbReference>
<dbReference type="GO" id="GO:0008180">
    <property type="term" value="C:COP9 signalosome"/>
    <property type="evidence" value="ECO:0007669"/>
    <property type="project" value="UniProtKB-KW"/>
</dbReference>
<keyword evidence="6" id="KW-0963">Cytoplasm</keyword>
<dbReference type="PROSITE" id="PS50250">
    <property type="entry name" value="PCI"/>
    <property type="match status" value="1"/>
</dbReference>
<sequence>MLDFIEKESESVAAQRCMEQFYSLTLGCFQSTNNERLWLKTNIKLAKLLLDRKEYLAVTKKLRELQKACQRDDGTDDPNKGTYSLEIYALEIQMYAETRNNKQLKVLYQKALRVKSAVPHPKIMGIIRECGGKMHMSEENWKDAQSDFFESFRNYDEAGSLQRIQVLKYLLLTTMLMKSDINPFDSQETKPYRNDPRIAAMTELVDAYQRDDMHQYVNVLQKNQDILADPFIAENIDEVTRNMRTKAVVKLIAPYTQMKLGWIAQKLKISEGEIQDILGYLIIDGKIRGKVDQQSGTLEIESGSDNQRIQAIDAWTDSIAGLYQSIFKDSEGFRVADTSLPEEFVVFDQTPRGRVPPSRGNKKSGKLGWGPSV</sequence>
<evidence type="ECO:0000256" key="7">
    <source>
        <dbReference type="ARBA" id="ARBA00022790"/>
    </source>
</evidence>
<evidence type="ECO:0000259" key="10">
    <source>
        <dbReference type="PROSITE" id="PS50250"/>
    </source>
</evidence>
<name>A0AAN7Z3Q0_9PEZI</name>
<gene>
    <name evidence="11" type="ORF">RRF57_011447</name>
</gene>
<keyword evidence="8" id="KW-0539">Nucleus</keyword>
<evidence type="ECO:0000256" key="4">
    <source>
        <dbReference type="ARBA" id="ARBA00011098"/>
    </source>
</evidence>
<keyword evidence="12" id="KW-1185">Reference proteome</keyword>
<dbReference type="EMBL" id="JAWHQM010000057">
    <property type="protein sequence ID" value="KAK5635735.1"/>
    <property type="molecule type" value="Genomic_DNA"/>
</dbReference>
<dbReference type="InterPro" id="IPR036390">
    <property type="entry name" value="WH_DNA-bd_sf"/>
</dbReference>
<reference evidence="11 12" key="1">
    <citation type="submission" date="2023-10" db="EMBL/GenBank/DDBJ databases">
        <title>Draft genome sequence of Xylaria bambusicola isolate GMP-LS, the root and basal stem rot pathogen of sugarcane in Indonesia.</title>
        <authorList>
            <person name="Selvaraj P."/>
            <person name="Muralishankar V."/>
            <person name="Muruganantham S."/>
            <person name="Sp S."/>
            <person name="Haryani S."/>
            <person name="Lau K.J.X."/>
            <person name="Naqvi N.I."/>
        </authorList>
    </citation>
    <scope>NUCLEOTIDE SEQUENCE [LARGE SCALE GENOMIC DNA]</scope>
    <source>
        <strain evidence="11">GMP-LS</strain>
    </source>
</reference>
<evidence type="ECO:0000256" key="2">
    <source>
        <dbReference type="ARBA" id="ARBA00004496"/>
    </source>
</evidence>
<evidence type="ECO:0000256" key="3">
    <source>
        <dbReference type="ARBA" id="ARBA00009318"/>
    </source>
</evidence>
<dbReference type="Proteomes" id="UP001305414">
    <property type="component" value="Unassembled WGS sequence"/>
</dbReference>
<feature type="region of interest" description="Disordered" evidence="9">
    <location>
        <begin position="350"/>
        <end position="373"/>
    </location>
</feature>
<dbReference type="InterPro" id="IPR050871">
    <property type="entry name" value="26S_Proteasome/COP9_Components"/>
</dbReference>
<dbReference type="FunFam" id="1.25.40.570:FF:000006">
    <property type="entry name" value="COP9 signalosome complex subunit 2"/>
    <property type="match status" value="1"/>
</dbReference>
<feature type="domain" description="PCI" evidence="10">
    <location>
        <begin position="137"/>
        <end position="305"/>
    </location>
</feature>
<evidence type="ECO:0000256" key="8">
    <source>
        <dbReference type="ARBA" id="ARBA00023242"/>
    </source>
</evidence>
<comment type="caution">
    <text evidence="11">The sequence shown here is derived from an EMBL/GenBank/DDBJ whole genome shotgun (WGS) entry which is preliminary data.</text>
</comment>
<accession>A0AAN7Z3Q0</accession>
<dbReference type="InterPro" id="IPR000717">
    <property type="entry name" value="PCI_dom"/>
</dbReference>
<comment type="subunit">
    <text evidence="4">Component of the COP9 signalosome (CSN) complex.</text>
</comment>
<protein>
    <recommendedName>
        <fullName evidence="5">COP9 signalosome complex subunit 2</fullName>
    </recommendedName>
</protein>
<comment type="similarity">
    <text evidence="3">Belongs to the CSN2 family.</text>
</comment>
<dbReference type="GO" id="GO:0005737">
    <property type="term" value="C:cytoplasm"/>
    <property type="evidence" value="ECO:0007669"/>
    <property type="project" value="UniProtKB-SubCell"/>
</dbReference>
<dbReference type="Pfam" id="PF01399">
    <property type="entry name" value="PCI"/>
    <property type="match status" value="1"/>
</dbReference>
<comment type="subcellular location">
    <subcellularLocation>
        <location evidence="2">Cytoplasm</location>
    </subcellularLocation>
    <subcellularLocation>
        <location evidence="1">Nucleus</location>
    </subcellularLocation>
</comment>
<evidence type="ECO:0000256" key="9">
    <source>
        <dbReference type="SAM" id="MobiDB-lite"/>
    </source>
</evidence>